<reference evidence="1" key="1">
    <citation type="submission" date="2023-03" db="EMBL/GenBank/DDBJ databases">
        <title>Genome sequence of Brevundimonas nasdae SJTX8.</title>
        <authorList>
            <person name="Liang R."/>
        </authorList>
    </citation>
    <scope>NUCLEOTIDE SEQUENCE</scope>
    <source>
        <strain evidence="1">X8</strain>
    </source>
</reference>
<keyword evidence="2" id="KW-1185">Reference proteome</keyword>
<protein>
    <submittedName>
        <fullName evidence="1">Uncharacterized protein</fullName>
    </submittedName>
</protein>
<sequence>MSEPVELNPAVLNLVVDHWRLLRLLERVGDQLPHNAAARVAGQVRFQEARLATLLGGMGLTLATYEGRPFDGSLPPTAQNADEFSLELAPRVGQTLEPTLLRDGRVVHAGRVHLQASGDT</sequence>
<evidence type="ECO:0000313" key="2">
    <source>
        <dbReference type="Proteomes" id="UP001302493"/>
    </source>
</evidence>
<accession>A0ACD4VNC4</accession>
<gene>
    <name evidence="1" type="ORF">PZA08_14670</name>
</gene>
<organism evidence="1 2">
    <name type="scientific">Brevundimonas nasdae</name>
    <dbReference type="NCBI Taxonomy" id="172043"/>
    <lineage>
        <taxon>Bacteria</taxon>
        <taxon>Pseudomonadati</taxon>
        <taxon>Pseudomonadota</taxon>
        <taxon>Alphaproteobacteria</taxon>
        <taxon>Caulobacterales</taxon>
        <taxon>Caulobacteraceae</taxon>
        <taxon>Brevundimonas</taxon>
    </lineage>
</organism>
<evidence type="ECO:0000313" key="1">
    <source>
        <dbReference type="EMBL" id="WOB78526.1"/>
    </source>
</evidence>
<name>A0ACD4VNC4_9CAUL</name>
<dbReference type="Proteomes" id="UP001302493">
    <property type="component" value="Chromosome"/>
</dbReference>
<proteinExistence type="predicted"/>
<dbReference type="EMBL" id="CP119180">
    <property type="protein sequence ID" value="WOB78526.1"/>
    <property type="molecule type" value="Genomic_DNA"/>
</dbReference>